<protein>
    <submittedName>
        <fullName evidence="2">PIR Superfamily Protein</fullName>
    </submittedName>
</protein>
<dbReference type="AlphaFoldDB" id="A0A1A8WLM5"/>
<dbReference type="InterPro" id="IPR008780">
    <property type="entry name" value="Plasmodium_Vir"/>
</dbReference>
<accession>A0A1A8WLM5</accession>
<name>A0A1A8WLM5_PLAOA</name>
<proteinExistence type="predicted"/>
<keyword evidence="1" id="KW-1133">Transmembrane helix</keyword>
<evidence type="ECO:0000256" key="1">
    <source>
        <dbReference type="SAM" id="Phobius"/>
    </source>
</evidence>
<organism evidence="2 3">
    <name type="scientific">Plasmodium ovale curtisi</name>
    <dbReference type="NCBI Taxonomy" id="864141"/>
    <lineage>
        <taxon>Eukaryota</taxon>
        <taxon>Sar</taxon>
        <taxon>Alveolata</taxon>
        <taxon>Apicomplexa</taxon>
        <taxon>Aconoidasida</taxon>
        <taxon>Haemosporida</taxon>
        <taxon>Plasmodiidae</taxon>
        <taxon>Plasmodium</taxon>
        <taxon>Plasmodium (Plasmodium)</taxon>
    </lineage>
</organism>
<sequence>MSPPEKRTTKLPENVLPSNFFINCLFGDEKFENHIKQIEENKSSDKFKSIIPIIDAQLGQIIDEIKGGFRNGNNEDEAMCCRNVNYYFDLLYAIIKSPGQLSNENTNNLIGQIKEKWEQVPKISDRNKCKGKTDLDSICKRSILKHLHDLKLDKMPIKTFSEEYKNYLSKKWKKIIAYTSGYYDNLYIKIENDFIGIIDSYNNFLESSDPICDIDLNDLSTEDIKISTNLEILMNSISLKKFKTNKDYVKGCYNKNYIDMLKIKTSSIQRINNILSSGIAILGFSLILAVLYRFGPLGSLLRRCTKKKAEVNENINEEVISELYDDSENERSYISYDAVPH</sequence>
<evidence type="ECO:0000313" key="3">
    <source>
        <dbReference type="Proteomes" id="UP000078560"/>
    </source>
</evidence>
<reference evidence="3" key="1">
    <citation type="submission" date="2016-05" db="EMBL/GenBank/DDBJ databases">
        <authorList>
            <person name="Naeem Raeece"/>
        </authorList>
    </citation>
    <scope>NUCLEOTIDE SEQUENCE [LARGE SCALE GENOMIC DNA]</scope>
</reference>
<evidence type="ECO:0000313" key="2">
    <source>
        <dbReference type="EMBL" id="SBS92763.1"/>
    </source>
</evidence>
<gene>
    <name evidence="2" type="ORF">POVCU2_0076300</name>
</gene>
<dbReference type="EMBL" id="FLQU01001382">
    <property type="protein sequence ID" value="SBS92763.1"/>
    <property type="molecule type" value="Genomic_DNA"/>
</dbReference>
<dbReference type="Proteomes" id="UP000078560">
    <property type="component" value="Unassembled WGS sequence"/>
</dbReference>
<keyword evidence="1" id="KW-0472">Membrane</keyword>
<feature type="transmembrane region" description="Helical" evidence="1">
    <location>
        <begin position="274"/>
        <end position="294"/>
    </location>
</feature>
<keyword evidence="1" id="KW-0812">Transmembrane</keyword>
<dbReference type="Pfam" id="PF05795">
    <property type="entry name" value="Plasmodium_Vir"/>
    <property type="match status" value="1"/>
</dbReference>